<evidence type="ECO:0000313" key="1">
    <source>
        <dbReference type="EMBL" id="KAK3703244.1"/>
    </source>
</evidence>
<evidence type="ECO:0000313" key="2">
    <source>
        <dbReference type="Proteomes" id="UP001281147"/>
    </source>
</evidence>
<dbReference type="EMBL" id="JAUTXU010000154">
    <property type="protein sequence ID" value="KAK3703244.1"/>
    <property type="molecule type" value="Genomic_DNA"/>
</dbReference>
<gene>
    <name evidence="1" type="ORF">LTR37_014584</name>
</gene>
<reference evidence="1" key="1">
    <citation type="submission" date="2023-07" db="EMBL/GenBank/DDBJ databases">
        <title>Black Yeasts Isolated from many extreme environments.</title>
        <authorList>
            <person name="Coleine C."/>
            <person name="Stajich J.E."/>
            <person name="Selbmann L."/>
        </authorList>
    </citation>
    <scope>NUCLEOTIDE SEQUENCE</scope>
    <source>
        <strain evidence="1">CCFEE 5714</strain>
    </source>
</reference>
<accession>A0ACC3MUQ1</accession>
<comment type="caution">
    <text evidence="1">The sequence shown here is derived from an EMBL/GenBank/DDBJ whole genome shotgun (WGS) entry which is preliminary data.</text>
</comment>
<protein>
    <submittedName>
        <fullName evidence="1">Uncharacterized protein</fullName>
    </submittedName>
</protein>
<organism evidence="1 2">
    <name type="scientific">Vermiconidia calcicola</name>
    <dbReference type="NCBI Taxonomy" id="1690605"/>
    <lineage>
        <taxon>Eukaryota</taxon>
        <taxon>Fungi</taxon>
        <taxon>Dikarya</taxon>
        <taxon>Ascomycota</taxon>
        <taxon>Pezizomycotina</taxon>
        <taxon>Dothideomycetes</taxon>
        <taxon>Dothideomycetidae</taxon>
        <taxon>Mycosphaerellales</taxon>
        <taxon>Extremaceae</taxon>
        <taxon>Vermiconidia</taxon>
    </lineage>
</organism>
<name>A0ACC3MUQ1_9PEZI</name>
<sequence>MAPANMQAVLAPNLQCRGECRTQGISKATGVEMYLLVCFNVLLDLFMGCSSGGAAVRAGMDMDSGSKMVHFRTLDWGMPALRRVVVQLDYVLEKDGPVIANSITYAGFVGVLTGVRKNLSMSLNFRANRIDSGRFWSDAKYVWHLLMVLLGQRPSISSVLRHFLLPQQKKRWFSWLPFTKPGEAVTLGYFDVIHRIGGHSEKDRISAVVRSNDEFIVVTNADSTPPALAKPDEKGFIAYGSCSSGAYRGSKESRAMCCRQLDQHARCQSEPTRPAYPLGTGHQDII</sequence>
<proteinExistence type="predicted"/>
<keyword evidence="2" id="KW-1185">Reference proteome</keyword>
<dbReference type="Proteomes" id="UP001281147">
    <property type="component" value="Unassembled WGS sequence"/>
</dbReference>